<sequence>MQPVAQFHFLAHSGISLIGAILLFAIYYNIRRRFSAQIEDEENFLRVDKGLIFLSFALFTWVAAGIWGYAFSLSQINREVDFAFQIAFSLLNNIFFLLALYYFDHAPEFIYRNKRSRSILTILVLVVALLSILLTEDPITMGNLLIQVNAIPDLIFSFFLSGILGYTLYRTFNHRRLQVVAVLSLLIIASMFLSQFPQVVVNWNNNFESYLIKLISKTSLIALFLVLAASWVIELANTPKPAEIRLHFTDWSRIVLSIPSKNIQGVEIDFGSKTTQFKNLLKFSIRRKFGEGDNQCLDVSSGGEIKSQAYVTRIPDNINEILKLQGDDRLDRKDLFTFLGEGKYRLRLLPDTIDIEKGLLQEFLKMSENQSYKTIVSNCNSTTEPHKG</sequence>
<feature type="transmembrane region" description="Helical" evidence="1">
    <location>
        <begin position="82"/>
        <end position="103"/>
    </location>
</feature>
<keyword evidence="1" id="KW-0812">Transmembrane</keyword>
<dbReference type="RefSeq" id="WP_163283628.1">
    <property type="nucleotide sequence ID" value="NZ_JAAGVY010000006.1"/>
</dbReference>
<proteinExistence type="predicted"/>
<comment type="caution">
    <text evidence="2">The sequence shown here is derived from an EMBL/GenBank/DDBJ whole genome shotgun (WGS) entry which is preliminary data.</text>
</comment>
<feature type="transmembrane region" description="Helical" evidence="1">
    <location>
        <begin position="210"/>
        <end position="233"/>
    </location>
</feature>
<keyword evidence="1" id="KW-1133">Transmembrane helix</keyword>
<feature type="transmembrane region" description="Helical" evidence="1">
    <location>
        <begin position="51"/>
        <end position="70"/>
    </location>
</feature>
<keyword evidence="3" id="KW-1185">Reference proteome</keyword>
<evidence type="ECO:0000256" key="1">
    <source>
        <dbReference type="SAM" id="Phobius"/>
    </source>
</evidence>
<protein>
    <submittedName>
        <fullName evidence="2">Uncharacterized protein</fullName>
    </submittedName>
</protein>
<dbReference type="AlphaFoldDB" id="A0A7K3WQ72"/>
<gene>
    <name evidence="2" type="ORF">G3O08_05260</name>
</gene>
<feature type="transmembrane region" description="Helical" evidence="1">
    <location>
        <begin position="115"/>
        <end position="134"/>
    </location>
</feature>
<name>A0A7K3WQ72_9FLAO</name>
<evidence type="ECO:0000313" key="3">
    <source>
        <dbReference type="Proteomes" id="UP000486602"/>
    </source>
</evidence>
<dbReference type="Proteomes" id="UP000486602">
    <property type="component" value="Unassembled WGS sequence"/>
</dbReference>
<feature type="transmembrane region" description="Helical" evidence="1">
    <location>
        <begin position="154"/>
        <end position="172"/>
    </location>
</feature>
<dbReference type="EMBL" id="JAAGVY010000006">
    <property type="protein sequence ID" value="NEN22905.1"/>
    <property type="molecule type" value="Genomic_DNA"/>
</dbReference>
<reference evidence="2 3" key="1">
    <citation type="submission" date="2020-02" db="EMBL/GenBank/DDBJ databases">
        <title>Out from the shadows clarifying the taxonomy of the family Cryomorphaceae and related taxa by utilizing the GTDB taxonomic framework.</title>
        <authorList>
            <person name="Bowman J.P."/>
        </authorList>
    </citation>
    <scope>NUCLEOTIDE SEQUENCE [LARGE SCALE GENOMIC DNA]</scope>
    <source>
        <strain evidence="2 3">QSSC 1-22</strain>
    </source>
</reference>
<evidence type="ECO:0000313" key="2">
    <source>
        <dbReference type="EMBL" id="NEN22905.1"/>
    </source>
</evidence>
<feature type="transmembrane region" description="Helical" evidence="1">
    <location>
        <begin position="179"/>
        <end position="198"/>
    </location>
</feature>
<feature type="transmembrane region" description="Helical" evidence="1">
    <location>
        <begin position="6"/>
        <end position="30"/>
    </location>
</feature>
<keyword evidence="1" id="KW-0472">Membrane</keyword>
<organism evidence="2 3">
    <name type="scientific">Cryomorpha ignava</name>
    <dbReference type="NCBI Taxonomy" id="101383"/>
    <lineage>
        <taxon>Bacteria</taxon>
        <taxon>Pseudomonadati</taxon>
        <taxon>Bacteroidota</taxon>
        <taxon>Flavobacteriia</taxon>
        <taxon>Flavobacteriales</taxon>
        <taxon>Cryomorphaceae</taxon>
        <taxon>Cryomorpha</taxon>
    </lineage>
</organism>
<accession>A0A7K3WQ72</accession>